<dbReference type="InterPro" id="IPR013083">
    <property type="entry name" value="Znf_RING/FYVE/PHD"/>
</dbReference>
<accession>A0AAV7HXX1</accession>
<dbReference type="AlphaFoldDB" id="A0AAV7HXX1"/>
<feature type="region of interest" description="Disordered" evidence="4">
    <location>
        <begin position="568"/>
        <end position="588"/>
    </location>
</feature>
<dbReference type="EMBL" id="JAHXZJ010002609">
    <property type="protein sequence ID" value="KAH0539742.1"/>
    <property type="molecule type" value="Genomic_DNA"/>
</dbReference>
<dbReference type="Gene3D" id="3.30.40.10">
    <property type="entry name" value="Zinc/RING finger domain, C3HC4 (zinc finger)"/>
    <property type="match status" value="1"/>
</dbReference>
<gene>
    <name evidence="6" type="ORF">KQX54_007786</name>
</gene>
<dbReference type="Proteomes" id="UP000826195">
    <property type="component" value="Unassembled WGS sequence"/>
</dbReference>
<keyword evidence="7" id="KW-1185">Reference proteome</keyword>
<feature type="region of interest" description="Disordered" evidence="4">
    <location>
        <begin position="527"/>
        <end position="546"/>
    </location>
</feature>
<dbReference type="SUPFAM" id="SSF57850">
    <property type="entry name" value="RING/U-box"/>
    <property type="match status" value="1"/>
</dbReference>
<evidence type="ECO:0000256" key="4">
    <source>
        <dbReference type="SAM" id="MobiDB-lite"/>
    </source>
</evidence>
<dbReference type="InterPro" id="IPR001841">
    <property type="entry name" value="Znf_RING"/>
</dbReference>
<proteinExistence type="predicted"/>
<evidence type="ECO:0000313" key="7">
    <source>
        <dbReference type="Proteomes" id="UP000826195"/>
    </source>
</evidence>
<evidence type="ECO:0000313" key="6">
    <source>
        <dbReference type="EMBL" id="KAH0539742.1"/>
    </source>
</evidence>
<evidence type="ECO:0000259" key="5">
    <source>
        <dbReference type="PROSITE" id="PS50089"/>
    </source>
</evidence>
<comment type="caution">
    <text evidence="6">The sequence shown here is derived from an EMBL/GenBank/DDBJ whole genome shotgun (WGS) entry which is preliminary data.</text>
</comment>
<keyword evidence="2" id="KW-0862">Zinc</keyword>
<protein>
    <recommendedName>
        <fullName evidence="5">RING-type domain-containing protein</fullName>
    </recommendedName>
</protein>
<name>A0AAV7HXX1_COTGL</name>
<evidence type="ECO:0000256" key="2">
    <source>
        <dbReference type="ARBA" id="ARBA00022833"/>
    </source>
</evidence>
<feature type="domain" description="RING-type" evidence="5">
    <location>
        <begin position="639"/>
        <end position="684"/>
    </location>
</feature>
<evidence type="ECO:0000256" key="1">
    <source>
        <dbReference type="ARBA" id="ARBA00022771"/>
    </source>
</evidence>
<keyword evidence="1 3" id="KW-0863">Zinc-finger</keyword>
<dbReference type="PROSITE" id="PS50089">
    <property type="entry name" value="ZF_RING_2"/>
    <property type="match status" value="1"/>
</dbReference>
<dbReference type="GO" id="GO:0008270">
    <property type="term" value="F:zinc ion binding"/>
    <property type="evidence" value="ECO:0007669"/>
    <property type="project" value="UniProtKB-KW"/>
</dbReference>
<keyword evidence="1 3" id="KW-0479">Metal-binding</keyword>
<evidence type="ECO:0000256" key="3">
    <source>
        <dbReference type="PROSITE-ProRule" id="PRU00175"/>
    </source>
</evidence>
<sequence>MANNRKRRGSYIDSLPDRVFDGYVFRQGRHLKDGARRLICSHAESDACNAQGTLSATDDFTYVRNRSKHTHERDPDAELKARFIRDLYIATKHEFRNLEIIYNDVSLIHQEGAALLSFDTINRRMQTWLESRVFPGVASIDDIKLKLESPHFKNINLHNAGKTEIVFLQNDEGQNVSMVLYDSILLTQLQPTTLFIQSTQQLFEDLDALQLTAISAEYKDHILPLIWIIQVQKNEESCKIIFRKILNLQPNFSPTKIYFDFDDDYWRALNAVFPGVIIKGMFLNHCKIMTNKVHRLNLDLKDSTTISTVSKLISISLLPESKIINALREIVNSLNNDEFQHFEDLMEYYNQHWLTSIKVENYCFYNDIMSLWKNGELILQSMISRLEKSKTVWSLIEQVSLMNSQIHFHRNNLMTKGHFIIHSRKVKNIFTNVKNCKYISDLWTKITAGTVNSTDFVIRIANHLIPVLRNLLLSDVEIPAQFKLLKLFINEAAEPPEDLPQMSANEVVEVDATPPVDLVNNLTSLDHNYNLSSDPSDHEETSDPNINPDLIDIDNDSLFPDVENLSESIDDNDRSELPNMGNNSPELGLREGTGFTDPNVMSESTVINSGLLTTASENEIIISSEQQDINRSYIYAQQCLGCFNDLIEVGYKPCNHAPFCWSCNNKWHDEAIANGELFTCILCRTFVEIADDLRADC</sequence>
<reference evidence="6 7" key="1">
    <citation type="journal article" date="2021" name="J. Hered.">
        <title>A chromosome-level genome assembly of the parasitoid wasp, Cotesia glomerata (Hymenoptera: Braconidae).</title>
        <authorList>
            <person name="Pinto B.J."/>
            <person name="Weis J.J."/>
            <person name="Gamble T."/>
            <person name="Ode P.J."/>
            <person name="Paul R."/>
            <person name="Zaspel J.M."/>
        </authorList>
    </citation>
    <scope>NUCLEOTIDE SEQUENCE [LARGE SCALE GENOMIC DNA]</scope>
    <source>
        <strain evidence="6">CgM1</strain>
    </source>
</reference>
<organism evidence="6 7">
    <name type="scientific">Cotesia glomerata</name>
    <name type="common">Lepidopteran parasitic wasp</name>
    <name type="synonym">Apanteles glomeratus</name>
    <dbReference type="NCBI Taxonomy" id="32391"/>
    <lineage>
        <taxon>Eukaryota</taxon>
        <taxon>Metazoa</taxon>
        <taxon>Ecdysozoa</taxon>
        <taxon>Arthropoda</taxon>
        <taxon>Hexapoda</taxon>
        <taxon>Insecta</taxon>
        <taxon>Pterygota</taxon>
        <taxon>Neoptera</taxon>
        <taxon>Endopterygota</taxon>
        <taxon>Hymenoptera</taxon>
        <taxon>Apocrita</taxon>
        <taxon>Ichneumonoidea</taxon>
        <taxon>Braconidae</taxon>
        <taxon>Microgastrinae</taxon>
        <taxon>Cotesia</taxon>
    </lineage>
</organism>